<comment type="caution">
    <text evidence="2">The sequence shown here is derived from an EMBL/GenBank/DDBJ whole genome shotgun (WGS) entry which is preliminary data.</text>
</comment>
<evidence type="ECO:0000256" key="1">
    <source>
        <dbReference type="SAM" id="MobiDB-lite"/>
    </source>
</evidence>
<protein>
    <submittedName>
        <fullName evidence="2">Uncharacterized protein</fullName>
    </submittedName>
</protein>
<sequence>KMLGSGEDHGVYEMMCNASKQQECEGEDEDLYTPLGANDDLNSNLKSEKVVDLVNRPPAPTPRPECMQLKEGRTPYIVQVFKKKKIPKGNADVYSITSKQAERQEGSVPGIYDTFTPNQMQLEQLMELQQRIKTGSLTVGKAFNHFSNQQKQQQRAERQSAATSEGGTELCYFMLQIARENSDQVIRLSGNATQVQRKPK</sequence>
<evidence type="ECO:0000313" key="2">
    <source>
        <dbReference type="EMBL" id="MED6244370.1"/>
    </source>
</evidence>
<feature type="non-terminal residue" evidence="2">
    <location>
        <position position="1"/>
    </location>
</feature>
<reference evidence="2 3" key="1">
    <citation type="submission" date="2021-07" db="EMBL/GenBank/DDBJ databases">
        <authorList>
            <person name="Palmer J.M."/>
        </authorList>
    </citation>
    <scope>NUCLEOTIDE SEQUENCE [LARGE SCALE GENOMIC DNA]</scope>
    <source>
        <strain evidence="2 3">AT_MEX2019</strain>
        <tissue evidence="2">Muscle</tissue>
    </source>
</reference>
<evidence type="ECO:0000313" key="3">
    <source>
        <dbReference type="Proteomes" id="UP001345963"/>
    </source>
</evidence>
<name>A0ABU7B2M2_9TELE</name>
<organism evidence="2 3">
    <name type="scientific">Ataeniobius toweri</name>
    <dbReference type="NCBI Taxonomy" id="208326"/>
    <lineage>
        <taxon>Eukaryota</taxon>
        <taxon>Metazoa</taxon>
        <taxon>Chordata</taxon>
        <taxon>Craniata</taxon>
        <taxon>Vertebrata</taxon>
        <taxon>Euteleostomi</taxon>
        <taxon>Actinopterygii</taxon>
        <taxon>Neopterygii</taxon>
        <taxon>Teleostei</taxon>
        <taxon>Neoteleostei</taxon>
        <taxon>Acanthomorphata</taxon>
        <taxon>Ovalentaria</taxon>
        <taxon>Atherinomorphae</taxon>
        <taxon>Cyprinodontiformes</taxon>
        <taxon>Goodeidae</taxon>
        <taxon>Ataeniobius</taxon>
    </lineage>
</organism>
<dbReference type="EMBL" id="JAHUTI010039516">
    <property type="protein sequence ID" value="MED6244370.1"/>
    <property type="molecule type" value="Genomic_DNA"/>
</dbReference>
<dbReference type="Proteomes" id="UP001345963">
    <property type="component" value="Unassembled WGS sequence"/>
</dbReference>
<accession>A0ABU7B2M2</accession>
<dbReference type="PANTHER" id="PTHR16267">
    <property type="entry name" value="BANK1/PIK3AP1 FAMILY MEMBER"/>
    <property type="match status" value="1"/>
</dbReference>
<feature type="region of interest" description="Disordered" evidence="1">
    <location>
        <begin position="22"/>
        <end position="67"/>
    </location>
</feature>
<proteinExistence type="predicted"/>
<dbReference type="InterPro" id="IPR052446">
    <property type="entry name" value="B-cell_PI3K-Signaling_Adptrs"/>
</dbReference>
<keyword evidence="3" id="KW-1185">Reference proteome</keyword>
<gene>
    <name evidence="2" type="ORF">ATANTOWER_006803</name>
</gene>
<dbReference type="PANTHER" id="PTHR16267:SF13">
    <property type="entry name" value="B-CELL SCAFFOLD PROTEIN WITH ANKYRIN REPEATS"/>
    <property type="match status" value="1"/>
</dbReference>